<comment type="caution">
    <text evidence="2">The sequence shown here is derived from an EMBL/GenBank/DDBJ whole genome shotgun (WGS) entry which is preliminary data.</text>
</comment>
<reference evidence="3" key="2">
    <citation type="submission" date="2013-04" db="EMBL/GenBank/DDBJ databases">
        <title>Genomic mechanisms accounting for the adaptation to parasitism in nematode-trapping fungi.</title>
        <authorList>
            <person name="Ahren D.G."/>
        </authorList>
    </citation>
    <scope>NUCLEOTIDE SEQUENCE [LARGE SCALE GENOMIC DNA]</scope>
    <source>
        <strain evidence="3">CBS 200.50</strain>
    </source>
</reference>
<dbReference type="OrthoDB" id="3546586at2759"/>
<dbReference type="OMA" id="VETIWTT"/>
<organism evidence="2 3">
    <name type="scientific">Dactylellina haptotyla (strain CBS 200.50)</name>
    <name type="common">Nematode-trapping fungus</name>
    <name type="synonym">Monacrosporium haptotylum</name>
    <dbReference type="NCBI Taxonomy" id="1284197"/>
    <lineage>
        <taxon>Eukaryota</taxon>
        <taxon>Fungi</taxon>
        <taxon>Dikarya</taxon>
        <taxon>Ascomycota</taxon>
        <taxon>Pezizomycotina</taxon>
        <taxon>Orbiliomycetes</taxon>
        <taxon>Orbiliales</taxon>
        <taxon>Orbiliaceae</taxon>
        <taxon>Dactylellina</taxon>
    </lineage>
</organism>
<keyword evidence="3" id="KW-1185">Reference proteome</keyword>
<accession>S8AD78</accession>
<dbReference type="Proteomes" id="UP000015100">
    <property type="component" value="Unassembled WGS sequence"/>
</dbReference>
<feature type="chain" id="PRO_5004560402" evidence="1">
    <location>
        <begin position="19"/>
        <end position="108"/>
    </location>
</feature>
<reference evidence="2 3" key="1">
    <citation type="journal article" date="2013" name="PLoS Genet.">
        <title>Genomic mechanisms accounting for the adaptation to parasitism in nematode-trapping fungi.</title>
        <authorList>
            <person name="Meerupati T."/>
            <person name="Andersson K.M."/>
            <person name="Friman E."/>
            <person name="Kumar D."/>
            <person name="Tunlid A."/>
            <person name="Ahren D."/>
        </authorList>
    </citation>
    <scope>NUCLEOTIDE SEQUENCE [LARGE SCALE GENOMIC DNA]</scope>
    <source>
        <strain evidence="2 3">CBS 200.50</strain>
    </source>
</reference>
<name>S8AD78_DACHA</name>
<gene>
    <name evidence="2" type="ORF">H072_5106</name>
</gene>
<dbReference type="EMBL" id="AQGS01000267">
    <property type="protein sequence ID" value="EPS40955.1"/>
    <property type="molecule type" value="Genomic_DNA"/>
</dbReference>
<dbReference type="AlphaFoldDB" id="S8AD78"/>
<feature type="signal peptide" evidence="1">
    <location>
        <begin position="1"/>
        <end position="18"/>
    </location>
</feature>
<dbReference type="HOGENOM" id="CLU_2196848_0_0_1"/>
<dbReference type="eggNOG" id="ENOG502RKGS">
    <property type="taxonomic scope" value="Eukaryota"/>
</dbReference>
<sequence length="108" mass="11307">MRFFDFISSALALPAADAAPASQCTSTLRYLPTMNLSPTETVYLTTVTRVSHVDCSGCAAVTAVPVPLGPGPVVFKTTTTTVKATTTVNFSCLPTHHHRKASVPTPSA</sequence>
<proteinExistence type="predicted"/>
<evidence type="ECO:0000256" key="1">
    <source>
        <dbReference type="SAM" id="SignalP"/>
    </source>
</evidence>
<evidence type="ECO:0000313" key="2">
    <source>
        <dbReference type="EMBL" id="EPS40955.1"/>
    </source>
</evidence>
<protein>
    <submittedName>
        <fullName evidence="2">Uncharacterized protein</fullName>
    </submittedName>
</protein>
<evidence type="ECO:0000313" key="3">
    <source>
        <dbReference type="Proteomes" id="UP000015100"/>
    </source>
</evidence>
<keyword evidence="1" id="KW-0732">Signal</keyword>